<feature type="domain" description="NUP160 middle TPR" evidence="1">
    <location>
        <begin position="13"/>
        <end position="120"/>
    </location>
</feature>
<keyword evidence="2" id="KW-1185">Reference proteome</keyword>
<evidence type="ECO:0000313" key="2">
    <source>
        <dbReference type="Proteomes" id="UP000887574"/>
    </source>
</evidence>
<dbReference type="PANTHER" id="PTHR21286">
    <property type="entry name" value="NUCLEAR PORE COMPLEX PROTEIN NUP160"/>
    <property type="match status" value="1"/>
</dbReference>
<dbReference type="GO" id="GO:0017056">
    <property type="term" value="F:structural constituent of nuclear pore"/>
    <property type="evidence" value="ECO:0007669"/>
    <property type="project" value="TreeGrafter"/>
</dbReference>
<dbReference type="Proteomes" id="UP000887574">
    <property type="component" value="Unplaced"/>
</dbReference>
<evidence type="ECO:0000313" key="3">
    <source>
        <dbReference type="WBParaSite" id="jg12688"/>
    </source>
</evidence>
<dbReference type="WBParaSite" id="jg12688">
    <property type="protein sequence ID" value="jg12688"/>
    <property type="gene ID" value="jg12688"/>
</dbReference>
<organism evidence="2 3">
    <name type="scientific">Ditylenchus dipsaci</name>
    <dbReference type="NCBI Taxonomy" id="166011"/>
    <lineage>
        <taxon>Eukaryota</taxon>
        <taxon>Metazoa</taxon>
        <taxon>Ecdysozoa</taxon>
        <taxon>Nematoda</taxon>
        <taxon>Chromadorea</taxon>
        <taxon>Rhabditida</taxon>
        <taxon>Tylenchina</taxon>
        <taxon>Tylenchomorpha</taxon>
        <taxon>Sphaerularioidea</taxon>
        <taxon>Anguinidae</taxon>
        <taxon>Anguininae</taxon>
        <taxon>Ditylenchus</taxon>
    </lineage>
</organism>
<dbReference type="GO" id="GO:0005643">
    <property type="term" value="C:nuclear pore"/>
    <property type="evidence" value="ECO:0007669"/>
    <property type="project" value="TreeGrafter"/>
</dbReference>
<evidence type="ECO:0000259" key="1">
    <source>
        <dbReference type="Pfam" id="PF23354"/>
    </source>
</evidence>
<reference evidence="3" key="1">
    <citation type="submission" date="2022-11" db="UniProtKB">
        <authorList>
            <consortium name="WormBaseParasite"/>
        </authorList>
    </citation>
    <scope>IDENTIFICATION</scope>
</reference>
<dbReference type="PANTHER" id="PTHR21286:SF0">
    <property type="entry name" value="NUCLEAR PORE COMPLEX PROTEIN NUP160"/>
    <property type="match status" value="1"/>
</dbReference>
<dbReference type="AlphaFoldDB" id="A0A915CU76"/>
<proteinExistence type="predicted"/>
<dbReference type="InterPro" id="IPR056535">
    <property type="entry name" value="TPR_NUP160_M"/>
</dbReference>
<protein>
    <recommendedName>
        <fullName evidence="1">NUP160 middle TPR domain-containing protein</fullName>
    </recommendedName>
</protein>
<dbReference type="Pfam" id="PF23354">
    <property type="entry name" value="TPR_NUP160_120_M"/>
    <property type="match status" value="1"/>
</dbReference>
<name>A0A915CU76_9BILA</name>
<dbReference type="InterPro" id="IPR021717">
    <property type="entry name" value="Nucleoporin_Nup160"/>
</dbReference>
<accession>A0A915CU76</accession>
<sequence length="125" mass="14181">MDAQNSMDIFCGAEDKDPQLPDIFTTLFLQQLASRNFSEALSALLQNPSELKRSAGLRQLLITLLADGEKKTLVKLDYGSLTETVEDNLENICGGLRVEKAEGMYDLLYSFHFERFDFKKVVLHF</sequence>